<organism evidence="1 2">
    <name type="scientific">Trifolium medium</name>
    <dbReference type="NCBI Taxonomy" id="97028"/>
    <lineage>
        <taxon>Eukaryota</taxon>
        <taxon>Viridiplantae</taxon>
        <taxon>Streptophyta</taxon>
        <taxon>Embryophyta</taxon>
        <taxon>Tracheophyta</taxon>
        <taxon>Spermatophyta</taxon>
        <taxon>Magnoliopsida</taxon>
        <taxon>eudicotyledons</taxon>
        <taxon>Gunneridae</taxon>
        <taxon>Pentapetalae</taxon>
        <taxon>rosids</taxon>
        <taxon>fabids</taxon>
        <taxon>Fabales</taxon>
        <taxon>Fabaceae</taxon>
        <taxon>Papilionoideae</taxon>
        <taxon>50 kb inversion clade</taxon>
        <taxon>NPAAA clade</taxon>
        <taxon>Hologalegina</taxon>
        <taxon>IRL clade</taxon>
        <taxon>Trifolieae</taxon>
        <taxon>Trifolium</taxon>
    </lineage>
</organism>
<dbReference type="AlphaFoldDB" id="A0A392QAC4"/>
<reference evidence="1 2" key="1">
    <citation type="journal article" date="2018" name="Front. Plant Sci.">
        <title>Red Clover (Trifolium pratense) and Zigzag Clover (T. medium) - A Picture of Genomic Similarities and Differences.</title>
        <authorList>
            <person name="Dluhosova J."/>
            <person name="Istvanek J."/>
            <person name="Nedelnik J."/>
            <person name="Repkova J."/>
        </authorList>
    </citation>
    <scope>NUCLEOTIDE SEQUENCE [LARGE SCALE GENOMIC DNA]</scope>
    <source>
        <strain evidence="2">cv. 10/8</strain>
        <tissue evidence="1">Leaf</tissue>
    </source>
</reference>
<proteinExistence type="predicted"/>
<comment type="caution">
    <text evidence="1">The sequence shown here is derived from an EMBL/GenBank/DDBJ whole genome shotgun (WGS) entry which is preliminary data.</text>
</comment>
<dbReference type="EMBL" id="LXQA010120139">
    <property type="protein sequence ID" value="MCI20496.1"/>
    <property type="molecule type" value="Genomic_DNA"/>
</dbReference>
<feature type="non-terminal residue" evidence="1">
    <location>
        <position position="1"/>
    </location>
</feature>
<keyword evidence="2" id="KW-1185">Reference proteome</keyword>
<protein>
    <submittedName>
        <fullName evidence="1">Uncharacterized protein</fullName>
    </submittedName>
</protein>
<evidence type="ECO:0000313" key="2">
    <source>
        <dbReference type="Proteomes" id="UP000265520"/>
    </source>
</evidence>
<name>A0A392QAC4_9FABA</name>
<evidence type="ECO:0000313" key="1">
    <source>
        <dbReference type="EMBL" id="MCI20496.1"/>
    </source>
</evidence>
<dbReference type="Proteomes" id="UP000265520">
    <property type="component" value="Unassembled WGS sequence"/>
</dbReference>
<sequence>GIWRIAPFIQTATKILSASCAARRVVWHGTPPKIMKQNCLLEVARRAGHVARRAIENGNTQIWFWRLRVAQGSVARRTDELGSTEDLFWKLRVA</sequence>
<accession>A0A392QAC4</accession>